<dbReference type="EC" id="2.7.13.3" evidence="2"/>
<dbReference type="FunFam" id="1.10.287.130:FF:000001">
    <property type="entry name" value="Two-component sensor histidine kinase"/>
    <property type="match status" value="1"/>
</dbReference>
<dbReference type="PANTHER" id="PTHR43711">
    <property type="entry name" value="TWO-COMPONENT HISTIDINE KINASE"/>
    <property type="match status" value="1"/>
</dbReference>
<protein>
    <recommendedName>
        <fullName evidence="2">histidine kinase</fullName>
        <ecNumber evidence="2">2.7.13.3</ecNumber>
    </recommendedName>
</protein>
<comment type="caution">
    <text evidence="8">The sequence shown here is derived from an EMBL/GenBank/DDBJ whole genome shotgun (WGS) entry which is preliminary data.</text>
</comment>
<dbReference type="SUPFAM" id="SSF47384">
    <property type="entry name" value="Homodimeric domain of signal transducing histidine kinase"/>
    <property type="match status" value="1"/>
</dbReference>
<evidence type="ECO:0000256" key="4">
    <source>
        <dbReference type="ARBA" id="ARBA00022679"/>
    </source>
</evidence>
<dbReference type="Proteomes" id="UP000886865">
    <property type="component" value="Unassembled WGS sequence"/>
</dbReference>
<dbReference type="SUPFAM" id="SSF55874">
    <property type="entry name" value="ATPase domain of HSP90 chaperone/DNA topoisomerase II/histidine kinase"/>
    <property type="match status" value="1"/>
</dbReference>
<dbReference type="SMART" id="SM00387">
    <property type="entry name" value="HATPase_c"/>
    <property type="match status" value="1"/>
</dbReference>
<proteinExistence type="predicted"/>
<dbReference type="CDD" id="cd16922">
    <property type="entry name" value="HATPase_EvgS-ArcB-TorS-like"/>
    <property type="match status" value="1"/>
</dbReference>
<dbReference type="Pfam" id="PF00512">
    <property type="entry name" value="HisKA"/>
    <property type="match status" value="1"/>
</dbReference>
<dbReference type="CDD" id="cd00082">
    <property type="entry name" value="HisKA"/>
    <property type="match status" value="1"/>
</dbReference>
<evidence type="ECO:0000313" key="9">
    <source>
        <dbReference type="Proteomes" id="UP000886865"/>
    </source>
</evidence>
<dbReference type="FunFam" id="3.30.565.10:FF:000010">
    <property type="entry name" value="Sensor histidine kinase RcsC"/>
    <property type="match status" value="1"/>
</dbReference>
<dbReference type="Gene3D" id="3.30.450.40">
    <property type="match status" value="1"/>
</dbReference>
<dbReference type="SUPFAM" id="SSF55781">
    <property type="entry name" value="GAF domain-like"/>
    <property type="match status" value="1"/>
</dbReference>
<evidence type="ECO:0000259" key="7">
    <source>
        <dbReference type="PROSITE" id="PS50109"/>
    </source>
</evidence>
<dbReference type="GO" id="GO:0000155">
    <property type="term" value="F:phosphorelay sensor kinase activity"/>
    <property type="evidence" value="ECO:0007669"/>
    <property type="project" value="InterPro"/>
</dbReference>
<name>A0A9D1FIQ3_9BACT</name>
<dbReference type="AlphaFoldDB" id="A0A9D1FIQ3"/>
<dbReference type="InterPro" id="IPR005467">
    <property type="entry name" value="His_kinase_dom"/>
</dbReference>
<gene>
    <name evidence="8" type="ORF">IAA86_04430</name>
</gene>
<evidence type="ECO:0000313" key="8">
    <source>
        <dbReference type="EMBL" id="HIS74249.1"/>
    </source>
</evidence>
<keyword evidence="4" id="KW-0808">Transferase</keyword>
<dbReference type="InterPro" id="IPR036097">
    <property type="entry name" value="HisK_dim/P_sf"/>
</dbReference>
<reference evidence="8" key="1">
    <citation type="submission" date="2020-10" db="EMBL/GenBank/DDBJ databases">
        <authorList>
            <person name="Gilroy R."/>
        </authorList>
    </citation>
    <scope>NUCLEOTIDE SEQUENCE</scope>
    <source>
        <strain evidence="8">CHK152-2871</strain>
    </source>
</reference>
<dbReference type="Gene3D" id="1.10.287.130">
    <property type="match status" value="1"/>
</dbReference>
<dbReference type="InterPro" id="IPR003594">
    <property type="entry name" value="HATPase_dom"/>
</dbReference>
<dbReference type="InterPro" id="IPR050736">
    <property type="entry name" value="Sensor_HK_Regulatory"/>
</dbReference>
<evidence type="ECO:0000256" key="2">
    <source>
        <dbReference type="ARBA" id="ARBA00012438"/>
    </source>
</evidence>
<reference evidence="8" key="2">
    <citation type="journal article" date="2021" name="PeerJ">
        <title>Extensive microbial diversity within the chicken gut microbiome revealed by metagenomics and culture.</title>
        <authorList>
            <person name="Gilroy R."/>
            <person name="Ravi A."/>
            <person name="Getino M."/>
            <person name="Pursley I."/>
            <person name="Horton D.L."/>
            <person name="Alikhan N.F."/>
            <person name="Baker D."/>
            <person name="Gharbi K."/>
            <person name="Hall N."/>
            <person name="Watson M."/>
            <person name="Adriaenssens E.M."/>
            <person name="Foster-Nyarko E."/>
            <person name="Jarju S."/>
            <person name="Secka A."/>
            <person name="Antonio M."/>
            <person name="Oren A."/>
            <person name="Chaudhuri R.R."/>
            <person name="La Ragione R."/>
            <person name="Hildebrand F."/>
            <person name="Pallen M.J."/>
        </authorList>
    </citation>
    <scope>NUCLEOTIDE SEQUENCE</scope>
    <source>
        <strain evidence="8">CHK152-2871</strain>
    </source>
</reference>
<keyword evidence="5" id="KW-0418">Kinase</keyword>
<sequence length="673" mass="76187">MSKVLIISQLTNSCREIFEEIKKNEIECMLSEQNPDNILLQVEQYCPDIVLIDTDFENCEIITKQVRTKTMPQNVQVLLLLEKDKNIDFLNFADGYISTPVCKNILIHTINSHIKIKKSLEQLGENNRELARSLYQLNVLYNTSSQFAGTLDKDKLYNIMLEALEKTLSFDISCALVFSATGNNKIFINSLCEPTESLKEALSLRVALEYKNIFENQPLPYKTNLEGIEIIQNVKPSHIQNIFDLRALNYDSLFAPIKVGDHFFGVIELFRNIPFTKEDVTCFQTIVHQVALPLRSATLYEEIKNTNVKLEKLERLKSDFVSIVSHELRTPLTPINNSLEIVLSGQAGEISDDAKNFINMAKRNVSRLSGIIEDLLDLSRVQTGKLDYKYKITSLTPSLELIQKTFEQVASEKNINVTLNIQDNLPDVYADSHRIEQIISNLVTNALKFTPKGGKIEISANVVNDSEIDKNLLVMPICKPSGNYIKVSVKDTGIGIKKEDIPKIFEKFSQIENSLTRNIGGVGLGLSITKQLLDAHLGAITVSSKENEGSDFSFYIPLVDKQKMFIMDANHAFSSSDETGILHIRENSPCNFIEKISQDNLIKLTKKSKEFKSDKDYYALLPETPLSALDFMEKTILDEFKKPQWQNCDIVLKKAHSKADGKELSKIIEKINI</sequence>
<accession>A0A9D1FIQ3</accession>
<dbReference type="InterPro" id="IPR003661">
    <property type="entry name" value="HisK_dim/P_dom"/>
</dbReference>
<feature type="domain" description="Histidine kinase" evidence="7">
    <location>
        <begin position="323"/>
        <end position="560"/>
    </location>
</feature>
<organism evidence="8 9">
    <name type="scientific">Candidatus Galligastranaerophilus intestinavium</name>
    <dbReference type="NCBI Taxonomy" id="2840836"/>
    <lineage>
        <taxon>Bacteria</taxon>
        <taxon>Candidatus Galligastranaerophilus</taxon>
    </lineage>
</organism>
<evidence type="ECO:0000256" key="1">
    <source>
        <dbReference type="ARBA" id="ARBA00000085"/>
    </source>
</evidence>
<keyword evidence="6" id="KW-0902">Two-component regulatory system</keyword>
<dbReference type="EMBL" id="DVJQ01000040">
    <property type="protein sequence ID" value="HIS74249.1"/>
    <property type="molecule type" value="Genomic_DNA"/>
</dbReference>
<dbReference type="PROSITE" id="PS50109">
    <property type="entry name" value="HIS_KIN"/>
    <property type="match status" value="1"/>
</dbReference>
<evidence type="ECO:0000256" key="5">
    <source>
        <dbReference type="ARBA" id="ARBA00022777"/>
    </source>
</evidence>
<dbReference type="InterPro" id="IPR004358">
    <property type="entry name" value="Sig_transdc_His_kin-like_C"/>
</dbReference>
<dbReference type="PRINTS" id="PR00344">
    <property type="entry name" value="BCTRLSENSOR"/>
</dbReference>
<evidence type="ECO:0000256" key="6">
    <source>
        <dbReference type="ARBA" id="ARBA00023012"/>
    </source>
</evidence>
<dbReference type="InterPro" id="IPR036890">
    <property type="entry name" value="HATPase_C_sf"/>
</dbReference>
<dbReference type="InterPro" id="IPR029016">
    <property type="entry name" value="GAF-like_dom_sf"/>
</dbReference>
<dbReference type="Gene3D" id="3.30.565.10">
    <property type="entry name" value="Histidine kinase-like ATPase, C-terminal domain"/>
    <property type="match status" value="1"/>
</dbReference>
<dbReference type="SMART" id="SM00388">
    <property type="entry name" value="HisKA"/>
    <property type="match status" value="1"/>
</dbReference>
<comment type="catalytic activity">
    <reaction evidence="1">
        <text>ATP + protein L-histidine = ADP + protein N-phospho-L-histidine.</text>
        <dbReference type="EC" id="2.7.13.3"/>
    </reaction>
</comment>
<dbReference type="Pfam" id="PF02518">
    <property type="entry name" value="HATPase_c"/>
    <property type="match status" value="1"/>
</dbReference>
<dbReference type="PANTHER" id="PTHR43711:SF31">
    <property type="entry name" value="HISTIDINE KINASE"/>
    <property type="match status" value="1"/>
</dbReference>
<keyword evidence="3" id="KW-0597">Phosphoprotein</keyword>
<evidence type="ECO:0000256" key="3">
    <source>
        <dbReference type="ARBA" id="ARBA00022553"/>
    </source>
</evidence>